<dbReference type="EMBL" id="CAJJDO010000009">
    <property type="protein sequence ID" value="CAD8140320.1"/>
    <property type="molecule type" value="Genomic_DNA"/>
</dbReference>
<dbReference type="Proteomes" id="UP000689195">
    <property type="component" value="Unassembled WGS sequence"/>
</dbReference>
<sequence>MLLIILVIQIAYAQIRNQTSTLIMQTMHESYHYDLLTKYSDYLNPEFQIINIAPMNNFTKEKAQPNYTITELSQFINSIQFNKSYQTTSQYNLKKYPITIFLCDKDVIILEYTKNINNQMDIYSHHEYDLTNTINDLQSCTTMYGLFDDLKVNIDCVDQQNNFINVILEIILNRNMKIQDVQFTIQFYSFENILGSSEQVTTYWNNCKKKDIKYIVHFSQISRIFYCLYGNLIQPQDQIILIEESTQLIDDIYLIKVYVLDSHNFNKCNSEEIVNYFYIKQLIANSITRITEYTQYEQQNKWVLSLLLVDRHGICKCGNLIKNKISCDFLELQEGLYTNLYSSSYLEEITYIYVASEILLYKINFYFTYLTDQDKIEGYFYIKQDGFNLQKIHIYYDYLIVVMTKKNNITNNDNYLPQKILFFQKKYNIQQYVPNYIIDTSTNYGIFRVNFDEFPGSYYLEYNYKMQNLSLHQLQCKHLIFTYEQEIKNKNYLMFQITLQITNLTISAIDIFNLVISQFNDDSFFLIKENVQDDLIFKSEQFNFNLNTNLLGPLLNYHEIEWEDNPVTASSVIEYIREIKFMHFKSEFIKVFSGLFVYNEINAYFSLVGLIKDESNETILAYQQFKYDKIRFVEEGKLKQIKLEQFQFTNIDFFSLNILTAIIGDSAQKKYVLCYNNQFSSCTQLTGDFLIEQDTYDYIQLNEIRCINDTLFAIPINRKKIILFSLTCKIFFVSQIDIQKMGQIDYQTIPELDEFIILDARFEIIDNKLSFLLLSDGSIMQIITYYSISDYKLNYKVINKIKEPDCIPMMKNSSKIFFQFHQDKRVLVYICNQDSQNQKIFEYDLQNPYNPFLIRRYSLFSYQINNLLKPFSDSQVIYIPVEAKGYLAYSPFFPSPNILLHDIPVSKDLISAIPVIVNNFDTNEWDIFSMAFFFDNNGGTLFYLNSNPVYYSVLNNDDTESKKMIMVYQQNQDSIIFKEFDIFFDYSETQIIFNPNNINLVVNSQNVNLDLNNSEVQGAVEDFEIQNLSDQKNIIIKKNDILQLNQYLSDHYETLEFGRIFDILDMNQTEYLSIINSTAYENNLIFTVSQYYFIIYEKQRQTTKHINRITILTKERLTNLNSQLENLRQCRLSINDINQVLLYCYKYYSSSLQNHSKLVQYFQINFQYDYANSKISYKIKPLKISLGNRLQIEAINPIKFQGQIFQFIKYNYENSQDQYELISGKIENGQFTSKQIIQSSTFDYNILGQLSFDTILLNDETILVLTLDIHELRVLFFRLDNTTFELFKTKEEKFSYQQLNQYLFHSINQYRLETIHLLDCQDYTCLVLLGTPDKFFEFHLILSETEMSKIVKKYIYLNYFRCIHTNKQKPQIQLKSNLQISQLVAACVKQDVEKNFFFEDKFDYLYDDLQVFVQIFHKIQDANESSPIRIYRFFFDITLRDRFHFLLYIREPDNNIHILFENDTYFLIDYLKQDKISFQIKTNYTKTTTVTGNLILSNIFKKKTVDISIKFEFPIERHYIWIYITAGTFLLIILIVLGILLWLKKRRRQKCRKRKNDSFSKSLIGLDDVLKEVILGEGKRGSQTKLDDSYSNENDSD</sequence>
<name>A0A8S1SKH2_9CILI</name>
<evidence type="ECO:0000256" key="1">
    <source>
        <dbReference type="SAM" id="Phobius"/>
    </source>
</evidence>
<evidence type="ECO:0008006" key="4">
    <source>
        <dbReference type="Google" id="ProtNLM"/>
    </source>
</evidence>
<reference evidence="2" key="1">
    <citation type="submission" date="2021-01" db="EMBL/GenBank/DDBJ databases">
        <authorList>
            <consortium name="Genoscope - CEA"/>
            <person name="William W."/>
        </authorList>
    </citation>
    <scope>NUCLEOTIDE SEQUENCE</scope>
</reference>
<keyword evidence="1" id="KW-1133">Transmembrane helix</keyword>
<proteinExistence type="predicted"/>
<evidence type="ECO:0000313" key="3">
    <source>
        <dbReference type="Proteomes" id="UP000689195"/>
    </source>
</evidence>
<organism evidence="2 3">
    <name type="scientific">Paramecium pentaurelia</name>
    <dbReference type="NCBI Taxonomy" id="43138"/>
    <lineage>
        <taxon>Eukaryota</taxon>
        <taxon>Sar</taxon>
        <taxon>Alveolata</taxon>
        <taxon>Ciliophora</taxon>
        <taxon>Intramacronucleata</taxon>
        <taxon>Oligohymenophorea</taxon>
        <taxon>Peniculida</taxon>
        <taxon>Parameciidae</taxon>
        <taxon>Paramecium</taxon>
    </lineage>
</organism>
<keyword evidence="1" id="KW-0812">Transmembrane</keyword>
<feature type="transmembrane region" description="Helical" evidence="1">
    <location>
        <begin position="1520"/>
        <end position="1543"/>
    </location>
</feature>
<accession>A0A8S1SKH2</accession>
<protein>
    <recommendedName>
        <fullName evidence="4">Transmembrane protein</fullName>
    </recommendedName>
</protein>
<dbReference type="OrthoDB" id="294250at2759"/>
<comment type="caution">
    <text evidence="2">The sequence shown here is derived from an EMBL/GenBank/DDBJ whole genome shotgun (WGS) entry which is preliminary data.</text>
</comment>
<keyword evidence="1" id="KW-0472">Membrane</keyword>
<evidence type="ECO:0000313" key="2">
    <source>
        <dbReference type="EMBL" id="CAD8140320.1"/>
    </source>
</evidence>
<gene>
    <name evidence="2" type="ORF">PPENT_87.1.T0090014</name>
</gene>
<keyword evidence="3" id="KW-1185">Reference proteome</keyword>